<dbReference type="STRING" id="2282107.A0A286UPH6"/>
<sequence length="357" mass="38690">MSSRNSSSQTTRLNIMGSTMLDALRIKPFDLSALYNSWENPPIFVGTVSTSFFQFKQKPRAENEYEDPVAWLETLKAGCKERKVPKDYWYRVGRHYMAATPRARLDELASVMQKMTGDKHVWNWRKFKIAVQNLGWTSSSPKSKTMANREKEQPPLPVAAVAENKNKERSKEKDRFAHGRPVPKKQGSWWVFKNDENNETASASTSASMSTSTALEKSKKDINGKVEKLIVAKTTSPIDSPSPIPAVVTASANASVPSWLLNACVALDYLTADNPRAMSALSAILITVGAIPATLASIPGIAVGAGAAGTLLAGPTAQTVGAVAVGLGQALKSMGDKRAEPEMNIMPVDAKGQLVKK</sequence>
<protein>
    <submittedName>
        <fullName evidence="2">Uncharacterized protein</fullName>
    </submittedName>
</protein>
<dbReference type="AlphaFoldDB" id="A0A286UPH6"/>
<name>A0A286UPH6_9AGAM</name>
<dbReference type="Proteomes" id="UP000217199">
    <property type="component" value="Unassembled WGS sequence"/>
</dbReference>
<accession>A0A286UPH6</accession>
<evidence type="ECO:0000313" key="2">
    <source>
        <dbReference type="EMBL" id="PAV21470.1"/>
    </source>
</evidence>
<organism evidence="2 3">
    <name type="scientific">Pyrrhoderma noxium</name>
    <dbReference type="NCBI Taxonomy" id="2282107"/>
    <lineage>
        <taxon>Eukaryota</taxon>
        <taxon>Fungi</taxon>
        <taxon>Dikarya</taxon>
        <taxon>Basidiomycota</taxon>
        <taxon>Agaricomycotina</taxon>
        <taxon>Agaricomycetes</taxon>
        <taxon>Hymenochaetales</taxon>
        <taxon>Hymenochaetaceae</taxon>
        <taxon>Pyrrhoderma</taxon>
    </lineage>
</organism>
<comment type="caution">
    <text evidence="2">The sequence shown here is derived from an EMBL/GenBank/DDBJ whole genome shotgun (WGS) entry which is preliminary data.</text>
</comment>
<feature type="region of interest" description="Disordered" evidence="1">
    <location>
        <begin position="138"/>
        <end position="183"/>
    </location>
</feature>
<dbReference type="EMBL" id="NBII01000003">
    <property type="protein sequence ID" value="PAV21470.1"/>
    <property type="molecule type" value="Genomic_DNA"/>
</dbReference>
<evidence type="ECO:0000313" key="3">
    <source>
        <dbReference type="Proteomes" id="UP000217199"/>
    </source>
</evidence>
<keyword evidence="3" id="KW-1185">Reference proteome</keyword>
<feature type="compositionally biased region" description="Basic and acidic residues" evidence="1">
    <location>
        <begin position="164"/>
        <end position="177"/>
    </location>
</feature>
<dbReference type="InParanoid" id="A0A286UPH6"/>
<gene>
    <name evidence="2" type="ORF">PNOK_0409700</name>
</gene>
<dbReference type="OrthoDB" id="3250110at2759"/>
<evidence type="ECO:0000256" key="1">
    <source>
        <dbReference type="SAM" id="MobiDB-lite"/>
    </source>
</evidence>
<reference evidence="2 3" key="1">
    <citation type="journal article" date="2017" name="Mol. Ecol.">
        <title>Comparative and population genomic landscape of Phellinus noxius: A hypervariable fungus causing root rot in trees.</title>
        <authorList>
            <person name="Chung C.L."/>
            <person name="Lee T.J."/>
            <person name="Akiba M."/>
            <person name="Lee H.H."/>
            <person name="Kuo T.H."/>
            <person name="Liu D."/>
            <person name="Ke H.M."/>
            <person name="Yokoi T."/>
            <person name="Roa M.B."/>
            <person name="Lu M.J."/>
            <person name="Chang Y.Y."/>
            <person name="Ann P.J."/>
            <person name="Tsai J.N."/>
            <person name="Chen C.Y."/>
            <person name="Tzean S.S."/>
            <person name="Ota Y."/>
            <person name="Hattori T."/>
            <person name="Sahashi N."/>
            <person name="Liou R.F."/>
            <person name="Kikuchi T."/>
            <person name="Tsai I.J."/>
        </authorList>
    </citation>
    <scope>NUCLEOTIDE SEQUENCE [LARGE SCALE GENOMIC DNA]</scope>
    <source>
        <strain evidence="2 3">FFPRI411160</strain>
    </source>
</reference>
<proteinExistence type="predicted"/>